<evidence type="ECO:0000259" key="1">
    <source>
        <dbReference type="Pfam" id="PF26348"/>
    </source>
</evidence>
<proteinExistence type="predicted"/>
<feature type="domain" description="ScoMcrA-like SRA" evidence="1">
    <location>
        <begin position="17"/>
        <end position="146"/>
    </location>
</feature>
<dbReference type="InterPro" id="IPR058712">
    <property type="entry name" value="SRA_ScoMcrA"/>
</dbReference>
<protein>
    <recommendedName>
        <fullName evidence="1">ScoMcrA-like SRA domain-containing protein</fullName>
    </recommendedName>
</protein>
<name>A0A382U674_9ZZZZ</name>
<dbReference type="EMBL" id="UINC01141568">
    <property type="protein sequence ID" value="SVD29385.1"/>
    <property type="molecule type" value="Genomic_DNA"/>
</dbReference>
<gene>
    <name evidence="2" type="ORF">METZ01_LOCUS382239</name>
</gene>
<sequence length="292" mass="33300">MSKLKISKSKSLSPGDSIRRKALHDALGGLRQGGICPSNKSHLIFLFSHRSQVEKFGYDDGWKGTVFQYFGCGPEGHMEMTSVNKSLLNHENDGRKVYLFQGIEGEVTFENEFYVDKNYPYFLTPAPDFLGNMRTAIVFRLKPIIKYSSSYPKTEIRLSKKNIVRQIPLEDSSGEVSKKSVSYESKPVKREALLVKEYNKYRKSKKLKKLVRHAVQPSGTFRPLFTDGWAIESNTLIEAKASASRGSIRMAIGQLFDYRKLIRGEVKVKRMAILVPKKPKEDLIELLKELKI</sequence>
<dbReference type="AlphaFoldDB" id="A0A382U674"/>
<feature type="non-terminal residue" evidence="2">
    <location>
        <position position="292"/>
    </location>
</feature>
<accession>A0A382U674</accession>
<dbReference type="Pfam" id="PF26348">
    <property type="entry name" value="SRA_ScoMcrA"/>
    <property type="match status" value="1"/>
</dbReference>
<organism evidence="2">
    <name type="scientific">marine metagenome</name>
    <dbReference type="NCBI Taxonomy" id="408172"/>
    <lineage>
        <taxon>unclassified sequences</taxon>
        <taxon>metagenomes</taxon>
        <taxon>ecological metagenomes</taxon>
    </lineage>
</organism>
<evidence type="ECO:0000313" key="2">
    <source>
        <dbReference type="EMBL" id="SVD29385.1"/>
    </source>
</evidence>
<feature type="non-terminal residue" evidence="2">
    <location>
        <position position="1"/>
    </location>
</feature>
<reference evidence="2" key="1">
    <citation type="submission" date="2018-05" db="EMBL/GenBank/DDBJ databases">
        <authorList>
            <person name="Lanie J.A."/>
            <person name="Ng W.-L."/>
            <person name="Kazmierczak K.M."/>
            <person name="Andrzejewski T.M."/>
            <person name="Davidsen T.M."/>
            <person name="Wayne K.J."/>
            <person name="Tettelin H."/>
            <person name="Glass J.I."/>
            <person name="Rusch D."/>
            <person name="Podicherti R."/>
            <person name="Tsui H.-C.T."/>
            <person name="Winkler M.E."/>
        </authorList>
    </citation>
    <scope>NUCLEOTIDE SEQUENCE</scope>
</reference>